<proteinExistence type="predicted"/>
<evidence type="ECO:0000313" key="3">
    <source>
        <dbReference type="EMBL" id="SBS87346.1"/>
    </source>
</evidence>
<feature type="region of interest" description="Disordered" evidence="1">
    <location>
        <begin position="306"/>
        <end position="334"/>
    </location>
</feature>
<accession>A0A1A8W3J2</accession>
<feature type="transmembrane region" description="Helical" evidence="2">
    <location>
        <begin position="674"/>
        <end position="691"/>
    </location>
</feature>
<keyword evidence="2" id="KW-0812">Transmembrane</keyword>
<feature type="compositionally biased region" description="Basic and acidic residues" evidence="1">
    <location>
        <begin position="57"/>
        <end position="76"/>
    </location>
</feature>
<dbReference type="Proteomes" id="UP000078597">
    <property type="component" value="Unassembled WGS sequence"/>
</dbReference>
<reference evidence="4" key="1">
    <citation type="submission" date="2016-05" db="EMBL/GenBank/DDBJ databases">
        <authorList>
            <person name="Naeem Raeece"/>
        </authorList>
    </citation>
    <scope>NUCLEOTIDE SEQUENCE [LARGE SCALE GENOMIC DNA]</scope>
</reference>
<feature type="compositionally biased region" description="Basic and acidic residues" evidence="1">
    <location>
        <begin position="28"/>
        <end position="42"/>
    </location>
</feature>
<gene>
    <name evidence="3" type="ORF">PMALA_019240</name>
</gene>
<keyword evidence="2" id="KW-0472">Membrane</keyword>
<feature type="compositionally biased region" description="Basic and acidic residues" evidence="1">
    <location>
        <begin position="360"/>
        <end position="381"/>
    </location>
</feature>
<feature type="compositionally biased region" description="Basic and acidic residues" evidence="1">
    <location>
        <begin position="87"/>
        <end position="100"/>
    </location>
</feature>
<protein>
    <recommendedName>
        <fullName evidence="5">Basal complex transmembrane protein 1</fullName>
    </recommendedName>
</protein>
<feature type="compositionally biased region" description="Polar residues" evidence="1">
    <location>
        <begin position="1"/>
        <end position="26"/>
    </location>
</feature>
<feature type="region of interest" description="Disordered" evidence="1">
    <location>
        <begin position="239"/>
        <end position="264"/>
    </location>
</feature>
<name>A0A1A8W3J2_PLAMA</name>
<feature type="compositionally biased region" description="Basic residues" evidence="1">
    <location>
        <begin position="43"/>
        <end position="55"/>
    </location>
</feature>
<feature type="region of interest" description="Disordered" evidence="1">
    <location>
        <begin position="443"/>
        <end position="468"/>
    </location>
</feature>
<feature type="compositionally biased region" description="Basic and acidic residues" evidence="1">
    <location>
        <begin position="391"/>
        <end position="404"/>
    </location>
</feature>
<evidence type="ECO:0008006" key="5">
    <source>
        <dbReference type="Google" id="ProtNLM"/>
    </source>
</evidence>
<feature type="region of interest" description="Disordered" evidence="1">
    <location>
        <begin position="360"/>
        <end position="404"/>
    </location>
</feature>
<feature type="compositionally biased region" description="Basic and acidic residues" evidence="1">
    <location>
        <begin position="443"/>
        <end position="458"/>
    </location>
</feature>
<feature type="compositionally biased region" description="Polar residues" evidence="1">
    <location>
        <begin position="459"/>
        <end position="468"/>
    </location>
</feature>
<sequence length="716" mass="84192">MMKNLSKNSSTETDGLSVNINNSNDFSRVLHEIKLKQNEYEKKKSKKNTQPKIKSKNVNDSDKDNTILKKESERNATKNKRNLSKNKSKEKYVQKQKSEQNIKKTNLYDTPIFPRINSLILDHEKEECNNAEYSDNNKNAVDEKIKKSNSNYKIEKHSIYDIYAHTLKKLSIEDKSDLLKANDAENYYINKNKISENKENNKNLHKSKISNNASDESSFNFTQTYDTIYSNTEAEEINHQKDNDTKLHHTKQTKKDLVPSHLNNDKRNYKDLEQFHNKNNSSNNGNFYNNDDLFENSHVIKEHDNYGNGDSHEEEHIRGIGKEQNAKERGRKSDKYEYGKEEYCDIYKGKEKCRPQDIIKHSNMDEQKLRENSQSLDEKSKNKMNHPKSLASEDLKLRGNKNSKKDQMTYLANNSSYNEVEKENNYLNISDSLSIDYLHENEKEEKKKNEMKNKHNETVNKNNADNTMNNYPDSVYDEQNSVETSLKNFPEINMYHSVNDQLYQKKKKGYSKQNINYPKSDATTTDSDYSINEKLDMSYDHFKSKNKKKLFSIAEDWENKEKLLNVVNSKNILNIRKLLRIMREFYVGFIGLQLIYFITYLLFSNNSVYLIQIISISCTFFSLLDANYHGYLLNGFIDMCIAIFLNIAILQNIAGFKNLQSNDVLKNITISNVVFLYFFSMFSFLNGYFIYKLHSLERRNIKYVIQNIEYKTEKDF</sequence>
<keyword evidence="2" id="KW-1133">Transmembrane helix</keyword>
<evidence type="ECO:0000256" key="1">
    <source>
        <dbReference type="SAM" id="MobiDB-lite"/>
    </source>
</evidence>
<dbReference type="VEuPathDB" id="PlasmoDB:PmUG01_11051500"/>
<evidence type="ECO:0000313" key="4">
    <source>
        <dbReference type="Proteomes" id="UP000078597"/>
    </source>
</evidence>
<feature type="transmembrane region" description="Helical" evidence="2">
    <location>
        <begin position="635"/>
        <end position="654"/>
    </location>
</feature>
<feature type="region of interest" description="Disordered" evidence="1">
    <location>
        <begin position="1"/>
        <end position="100"/>
    </location>
</feature>
<dbReference type="AlphaFoldDB" id="A0A1A8W3J2"/>
<feature type="compositionally biased region" description="Basic residues" evidence="1">
    <location>
        <begin position="77"/>
        <end position="86"/>
    </location>
</feature>
<dbReference type="EMBL" id="FLQW01001021">
    <property type="protein sequence ID" value="SBS87346.1"/>
    <property type="molecule type" value="Genomic_DNA"/>
</dbReference>
<feature type="transmembrane region" description="Helical" evidence="2">
    <location>
        <begin position="585"/>
        <end position="603"/>
    </location>
</feature>
<evidence type="ECO:0000256" key="2">
    <source>
        <dbReference type="SAM" id="Phobius"/>
    </source>
</evidence>
<organism evidence="3 4">
    <name type="scientific">Plasmodium malariae</name>
    <dbReference type="NCBI Taxonomy" id="5858"/>
    <lineage>
        <taxon>Eukaryota</taxon>
        <taxon>Sar</taxon>
        <taxon>Alveolata</taxon>
        <taxon>Apicomplexa</taxon>
        <taxon>Aconoidasida</taxon>
        <taxon>Haemosporida</taxon>
        <taxon>Plasmodiidae</taxon>
        <taxon>Plasmodium</taxon>
        <taxon>Plasmodium (Plasmodium)</taxon>
    </lineage>
</organism>